<keyword evidence="2 5" id="KW-0812">Transmembrane</keyword>
<evidence type="ECO:0000256" key="5">
    <source>
        <dbReference type="SAM" id="Phobius"/>
    </source>
</evidence>
<evidence type="ECO:0000256" key="3">
    <source>
        <dbReference type="ARBA" id="ARBA00022989"/>
    </source>
</evidence>
<evidence type="ECO:0000256" key="1">
    <source>
        <dbReference type="ARBA" id="ARBA00004141"/>
    </source>
</evidence>
<organism evidence="6 7">
    <name type="scientific">Neoarthrinium moseri</name>
    <dbReference type="NCBI Taxonomy" id="1658444"/>
    <lineage>
        <taxon>Eukaryota</taxon>
        <taxon>Fungi</taxon>
        <taxon>Dikarya</taxon>
        <taxon>Ascomycota</taxon>
        <taxon>Pezizomycotina</taxon>
        <taxon>Sordariomycetes</taxon>
        <taxon>Xylariomycetidae</taxon>
        <taxon>Amphisphaeriales</taxon>
        <taxon>Apiosporaceae</taxon>
        <taxon>Neoarthrinium</taxon>
    </lineage>
</organism>
<sequence length="206" mass="22832">MPDTRYIGVILALCASVAISASYVTIKIGLKVGLEDAIERHGFKRDGHEYLRNWNWWTGMLMHAVGELFNFTAHTFAPAVLVTPLGELNVLTGTVLGTYFLKKRLNVVDFLAFCIFTAVYCLFMIYKVCPHYGNAKPLYYLSMGAETGAVSIMALKAFGIAIKLTIAGTNQFLHISNYMFGIFAAGSIIVQMKCFNKALTVYPQSM</sequence>
<feature type="transmembrane region" description="Helical" evidence="5">
    <location>
        <begin position="138"/>
        <end position="160"/>
    </location>
</feature>
<dbReference type="EMBL" id="JAFIMR010000001">
    <property type="protein sequence ID" value="KAI1881400.1"/>
    <property type="molecule type" value="Genomic_DNA"/>
</dbReference>
<evidence type="ECO:0000313" key="7">
    <source>
        <dbReference type="Proteomes" id="UP000829685"/>
    </source>
</evidence>
<dbReference type="InterPro" id="IPR008521">
    <property type="entry name" value="Mg_trans_NIPA"/>
</dbReference>
<dbReference type="InterPro" id="IPR037185">
    <property type="entry name" value="EmrE-like"/>
</dbReference>
<proteinExistence type="predicted"/>
<evidence type="ECO:0000256" key="4">
    <source>
        <dbReference type="ARBA" id="ARBA00023136"/>
    </source>
</evidence>
<keyword evidence="7" id="KW-1185">Reference proteome</keyword>
<feature type="transmembrane region" description="Helical" evidence="5">
    <location>
        <begin position="107"/>
        <end position="126"/>
    </location>
</feature>
<accession>A0A9Q0AWM9</accession>
<name>A0A9Q0AWM9_9PEZI</name>
<dbReference type="Proteomes" id="UP000829685">
    <property type="component" value="Unassembled WGS sequence"/>
</dbReference>
<comment type="subcellular location">
    <subcellularLocation>
        <location evidence="1">Membrane</location>
        <topology evidence="1">Multi-pass membrane protein</topology>
    </subcellularLocation>
</comment>
<comment type="caution">
    <text evidence="6">The sequence shown here is derived from an EMBL/GenBank/DDBJ whole genome shotgun (WGS) entry which is preliminary data.</text>
</comment>
<evidence type="ECO:0000256" key="2">
    <source>
        <dbReference type="ARBA" id="ARBA00022692"/>
    </source>
</evidence>
<dbReference type="PANTHER" id="PTHR12570">
    <property type="match status" value="1"/>
</dbReference>
<feature type="transmembrane region" description="Helical" evidence="5">
    <location>
        <begin position="6"/>
        <end position="26"/>
    </location>
</feature>
<dbReference type="GO" id="GO:0015095">
    <property type="term" value="F:magnesium ion transmembrane transporter activity"/>
    <property type="evidence" value="ECO:0007669"/>
    <property type="project" value="InterPro"/>
</dbReference>
<dbReference type="SUPFAM" id="SSF103481">
    <property type="entry name" value="Multidrug resistance efflux transporter EmrE"/>
    <property type="match status" value="1"/>
</dbReference>
<dbReference type="Pfam" id="PF05653">
    <property type="entry name" value="Mg_trans_NIPA"/>
    <property type="match status" value="1"/>
</dbReference>
<keyword evidence="3 5" id="KW-1133">Transmembrane helix</keyword>
<gene>
    <name evidence="6" type="ORF">JX265_000226</name>
</gene>
<dbReference type="GO" id="GO:0016020">
    <property type="term" value="C:membrane"/>
    <property type="evidence" value="ECO:0007669"/>
    <property type="project" value="UniProtKB-SubCell"/>
</dbReference>
<reference evidence="6" key="1">
    <citation type="submission" date="2021-03" db="EMBL/GenBank/DDBJ databases">
        <title>Revisited historic fungal species revealed as producer of novel bioactive compounds through whole genome sequencing and comparative genomics.</title>
        <authorList>
            <person name="Vignolle G.A."/>
            <person name="Hochenegger N."/>
            <person name="Mach R.L."/>
            <person name="Mach-Aigner A.R."/>
            <person name="Javad Rahimi M."/>
            <person name="Salim K.A."/>
            <person name="Chan C.M."/>
            <person name="Lim L.B.L."/>
            <person name="Cai F."/>
            <person name="Druzhinina I.S."/>
            <person name="U'Ren J.M."/>
            <person name="Derntl C."/>
        </authorList>
    </citation>
    <scope>NUCLEOTIDE SEQUENCE</scope>
    <source>
        <strain evidence="6">TUCIM 5799</strain>
    </source>
</reference>
<dbReference type="PANTHER" id="PTHR12570:SF92">
    <property type="entry name" value="SPICHTHYIN, ISOFORM B"/>
    <property type="match status" value="1"/>
</dbReference>
<feature type="transmembrane region" description="Helical" evidence="5">
    <location>
        <begin position="172"/>
        <end position="190"/>
    </location>
</feature>
<protein>
    <submittedName>
        <fullName evidence="6">Uncharacterized protein</fullName>
    </submittedName>
</protein>
<keyword evidence="4 5" id="KW-0472">Membrane</keyword>
<evidence type="ECO:0000313" key="6">
    <source>
        <dbReference type="EMBL" id="KAI1881400.1"/>
    </source>
</evidence>
<dbReference type="AlphaFoldDB" id="A0A9Q0AWM9"/>